<dbReference type="Gene3D" id="1.10.238.10">
    <property type="entry name" value="EF-hand"/>
    <property type="match status" value="1"/>
</dbReference>
<name>A0A7I8VXF8_9ANNE</name>
<dbReference type="InterPro" id="IPR006186">
    <property type="entry name" value="Ser/Thr-sp_prot-phosphatase"/>
</dbReference>
<dbReference type="CDD" id="cd00051">
    <property type="entry name" value="EFh"/>
    <property type="match status" value="1"/>
</dbReference>
<evidence type="ECO:0000256" key="9">
    <source>
        <dbReference type="ARBA" id="ARBA00048336"/>
    </source>
</evidence>
<keyword evidence="5 10" id="KW-0378">Hydrolase</keyword>
<dbReference type="GO" id="GO:0005509">
    <property type="term" value="F:calcium ion binding"/>
    <property type="evidence" value="ECO:0007669"/>
    <property type="project" value="UniProtKB-UniRule"/>
</dbReference>
<evidence type="ECO:0000256" key="2">
    <source>
        <dbReference type="ARBA" id="ARBA00008294"/>
    </source>
</evidence>
<comment type="catalytic activity">
    <reaction evidence="9 10 11">
        <text>O-phospho-L-threonyl-[protein] + H2O = L-threonyl-[protein] + phosphate</text>
        <dbReference type="Rhea" id="RHEA:47004"/>
        <dbReference type="Rhea" id="RHEA-COMP:11060"/>
        <dbReference type="Rhea" id="RHEA-COMP:11605"/>
        <dbReference type="ChEBI" id="CHEBI:15377"/>
        <dbReference type="ChEBI" id="CHEBI:30013"/>
        <dbReference type="ChEBI" id="CHEBI:43474"/>
        <dbReference type="ChEBI" id="CHEBI:61977"/>
        <dbReference type="EC" id="3.1.3.16"/>
    </reaction>
</comment>
<dbReference type="Proteomes" id="UP000549394">
    <property type="component" value="Unassembled WGS sequence"/>
</dbReference>
<evidence type="ECO:0000256" key="5">
    <source>
        <dbReference type="ARBA" id="ARBA00022801"/>
    </source>
</evidence>
<comment type="similarity">
    <text evidence="2 10 11">Belongs to the PPP phosphatase family.</text>
</comment>
<dbReference type="PROSITE" id="PS50222">
    <property type="entry name" value="EF_HAND_2"/>
    <property type="match status" value="2"/>
</dbReference>
<evidence type="ECO:0000256" key="3">
    <source>
        <dbReference type="ARBA" id="ARBA00022723"/>
    </source>
</evidence>
<comment type="caution">
    <text evidence="14">The sequence shown here is derived from an EMBL/GenBank/DDBJ whole genome shotgun (WGS) entry which is preliminary data.</text>
</comment>
<comment type="catalytic activity">
    <reaction evidence="8">
        <text>O-phospho-L-seryl-[protein] + H2O = L-seryl-[protein] + phosphate</text>
        <dbReference type="Rhea" id="RHEA:20629"/>
        <dbReference type="Rhea" id="RHEA-COMP:9863"/>
        <dbReference type="Rhea" id="RHEA-COMP:11604"/>
        <dbReference type="ChEBI" id="CHEBI:15377"/>
        <dbReference type="ChEBI" id="CHEBI:29999"/>
        <dbReference type="ChEBI" id="CHEBI:43474"/>
        <dbReference type="ChEBI" id="CHEBI:83421"/>
        <dbReference type="EC" id="3.1.3.16"/>
    </reaction>
</comment>
<dbReference type="EMBL" id="CAJFCJ010000012">
    <property type="protein sequence ID" value="CAD5120227.1"/>
    <property type="molecule type" value="Genomic_DNA"/>
</dbReference>
<dbReference type="GO" id="GO:0005506">
    <property type="term" value="F:iron ion binding"/>
    <property type="evidence" value="ECO:0007669"/>
    <property type="project" value="UniProtKB-UniRule"/>
</dbReference>
<dbReference type="OrthoDB" id="442428at2759"/>
<dbReference type="GO" id="GO:0004722">
    <property type="term" value="F:protein serine/threonine phosphatase activity"/>
    <property type="evidence" value="ECO:0007669"/>
    <property type="project" value="UniProtKB-EC"/>
</dbReference>
<dbReference type="GO" id="GO:0050906">
    <property type="term" value="P:detection of stimulus involved in sensory perception"/>
    <property type="evidence" value="ECO:0007669"/>
    <property type="project" value="UniProtKB-UniRule"/>
</dbReference>
<protein>
    <recommendedName>
        <fullName evidence="10">Serine/threonine-protein phosphatase with EF-hands</fullName>
        <ecNumber evidence="10">3.1.3.16</ecNumber>
    </recommendedName>
</protein>
<evidence type="ECO:0000256" key="1">
    <source>
        <dbReference type="ARBA" id="ARBA00001936"/>
    </source>
</evidence>
<proteinExistence type="inferred from homology"/>
<reference evidence="14 15" key="1">
    <citation type="submission" date="2020-08" db="EMBL/GenBank/DDBJ databases">
        <authorList>
            <person name="Hejnol A."/>
        </authorList>
    </citation>
    <scope>NUCLEOTIDE SEQUENCE [LARGE SCALE GENOMIC DNA]</scope>
</reference>
<keyword evidence="15" id="KW-1185">Reference proteome</keyword>
<accession>A0A7I8VXF8</accession>
<evidence type="ECO:0000256" key="4">
    <source>
        <dbReference type="ARBA" id="ARBA00022737"/>
    </source>
</evidence>
<dbReference type="PANTHER" id="PTHR45668">
    <property type="entry name" value="SERINE/THREONINE-PROTEIN PHOSPHATASE 5-RELATED"/>
    <property type="match status" value="1"/>
</dbReference>
<dbReference type="Pfam" id="PF00149">
    <property type="entry name" value="Metallophos"/>
    <property type="match status" value="1"/>
</dbReference>
<dbReference type="AlphaFoldDB" id="A0A7I8VXF8"/>
<feature type="domain" description="EF-hand" evidence="13">
    <location>
        <begin position="622"/>
        <end position="657"/>
    </location>
</feature>
<feature type="compositionally biased region" description="Low complexity" evidence="12">
    <location>
        <begin position="1"/>
        <end position="23"/>
    </location>
</feature>
<evidence type="ECO:0000256" key="12">
    <source>
        <dbReference type="SAM" id="MobiDB-lite"/>
    </source>
</evidence>
<dbReference type="InterPro" id="IPR018247">
    <property type="entry name" value="EF_Hand_1_Ca_BS"/>
</dbReference>
<keyword evidence="4" id="KW-0677">Repeat</keyword>
<organism evidence="14 15">
    <name type="scientific">Dimorphilus gyrociliatus</name>
    <dbReference type="NCBI Taxonomy" id="2664684"/>
    <lineage>
        <taxon>Eukaryota</taxon>
        <taxon>Metazoa</taxon>
        <taxon>Spiralia</taxon>
        <taxon>Lophotrochozoa</taxon>
        <taxon>Annelida</taxon>
        <taxon>Polychaeta</taxon>
        <taxon>Polychaeta incertae sedis</taxon>
        <taxon>Dinophilidae</taxon>
        <taxon>Dimorphilus</taxon>
    </lineage>
</organism>
<sequence>MGCGTSNNSKESSSSSERTNGKNNVAKHNSSKDVDDKKALKAAVLIQKWYRRYQAKLEVRRRCTWNIFQTIEYSGEQNQLKLYNFFIDLIAHMPKDGNSNGKHFLIGHSPKPSNDDDAALVDETNPEDINVPQSYRGPRLSVPLNLNQVHSLINAFKKKQQLHAKYVLLVLHEARKILIKRPTVQHASTAISKQITICGDLHGKIDDLFIVFYKNNPPAVDNPYVFNGDFVDRGQYSVEISVLLFAFLVIFPNEIYINRGNHEDNIVNMRYGFIKEIMNKYKEHATKIIQLFSDVFSWLPLATVIDDKVLVAHGGISDRTDLEYLANIDRHKYISALRPPTYSGGQYDPRAGDSDIDEQVDVKEWRQILDILWSDPRPNMGCAPNAFRGGGVYWGPDITKMILEKHDMELLIRSHECKPEGYEFAHGNKVLTIFSASNYYEEGSNKGAYIKMGTNHKPELFQFTSGKAHAGRKLTTRQRLSHIEESALQDLKSTILAHKSELLTAFVKHDPLNTGMLEAGIWCDCMNTVLEMELPWRSLRHSLVKHAEGGQVLYNTAFEELSIKNTKLASGETNTMTEMLYRNRDNLELIFRMMDKDNSGSISMQEFAEACEILSRHTDGSLSKESILDLGKSIDINKDGHIDFNEFLEAFRIVDMEGRSFGKSSPARSRSGSMLSGQ</sequence>
<keyword evidence="6" id="KW-0106">Calcium</keyword>
<dbReference type="PRINTS" id="PR00114">
    <property type="entry name" value="STPHPHTASE"/>
</dbReference>
<dbReference type="SMART" id="SM00156">
    <property type="entry name" value="PP2Ac"/>
    <property type="match status" value="1"/>
</dbReference>
<gene>
    <name evidence="14" type="ORF">DGYR_LOCUS8347</name>
</gene>
<evidence type="ECO:0000256" key="7">
    <source>
        <dbReference type="ARBA" id="ARBA00023211"/>
    </source>
</evidence>
<dbReference type="InterPro" id="IPR011992">
    <property type="entry name" value="EF-hand-dom_pair"/>
</dbReference>
<dbReference type="InterPro" id="IPR012008">
    <property type="entry name" value="Ser/Thr-Pase_EF-hand_contain"/>
</dbReference>
<dbReference type="EC" id="3.1.3.16" evidence="10"/>
<feature type="domain" description="EF-hand" evidence="13">
    <location>
        <begin position="582"/>
        <end position="617"/>
    </location>
</feature>
<dbReference type="PROSITE" id="PS00018">
    <property type="entry name" value="EF_HAND_1"/>
    <property type="match status" value="2"/>
</dbReference>
<evidence type="ECO:0000256" key="11">
    <source>
        <dbReference type="RuleBase" id="RU004273"/>
    </source>
</evidence>
<dbReference type="SUPFAM" id="SSF56300">
    <property type="entry name" value="Metallo-dependent phosphatases"/>
    <property type="match status" value="1"/>
</dbReference>
<evidence type="ECO:0000259" key="13">
    <source>
        <dbReference type="PROSITE" id="PS50222"/>
    </source>
</evidence>
<dbReference type="InterPro" id="IPR013235">
    <property type="entry name" value="PPP_dom"/>
</dbReference>
<evidence type="ECO:0000256" key="10">
    <source>
        <dbReference type="PIRNR" id="PIRNR000912"/>
    </source>
</evidence>
<dbReference type="InterPro" id="IPR004843">
    <property type="entry name" value="Calcineurin-like_PHP"/>
</dbReference>
<dbReference type="InterPro" id="IPR002048">
    <property type="entry name" value="EF_hand_dom"/>
</dbReference>
<dbReference type="PANTHER" id="PTHR45668:SF3">
    <property type="entry name" value="SERINE_THREONINE-PROTEIN PHOSPHATASE RDGC"/>
    <property type="match status" value="1"/>
</dbReference>
<evidence type="ECO:0000313" key="14">
    <source>
        <dbReference type="EMBL" id="CAD5120227.1"/>
    </source>
</evidence>
<dbReference type="Pfam" id="PF08321">
    <property type="entry name" value="PPP5"/>
    <property type="match status" value="1"/>
</dbReference>
<keyword evidence="7 10" id="KW-0464">Manganese</keyword>
<dbReference type="Gene3D" id="3.60.21.10">
    <property type="match status" value="1"/>
</dbReference>
<dbReference type="Pfam" id="PF13499">
    <property type="entry name" value="EF-hand_7"/>
    <property type="match status" value="1"/>
</dbReference>
<dbReference type="InterPro" id="IPR029052">
    <property type="entry name" value="Metallo-depent_PP-like"/>
</dbReference>
<evidence type="ECO:0000313" key="15">
    <source>
        <dbReference type="Proteomes" id="UP000549394"/>
    </source>
</evidence>
<keyword evidence="3 10" id="KW-0479">Metal-binding</keyword>
<dbReference type="PROSITE" id="PS00125">
    <property type="entry name" value="SER_THR_PHOSPHATASE"/>
    <property type="match status" value="1"/>
</dbReference>
<evidence type="ECO:0000256" key="8">
    <source>
        <dbReference type="ARBA" id="ARBA00047761"/>
    </source>
</evidence>
<dbReference type="InterPro" id="IPR051134">
    <property type="entry name" value="PPP_phosphatase"/>
</dbReference>
<dbReference type="GO" id="GO:0030145">
    <property type="term" value="F:manganese ion binding"/>
    <property type="evidence" value="ECO:0007669"/>
    <property type="project" value="UniProtKB-UniRule"/>
</dbReference>
<dbReference type="PIRSF" id="PIRSF000912">
    <property type="entry name" value="PPEF"/>
    <property type="match status" value="1"/>
</dbReference>
<comment type="cofactor">
    <cofactor evidence="1">
        <name>Mn(2+)</name>
        <dbReference type="ChEBI" id="CHEBI:29035"/>
    </cofactor>
</comment>
<evidence type="ECO:0000256" key="6">
    <source>
        <dbReference type="ARBA" id="ARBA00022837"/>
    </source>
</evidence>
<feature type="region of interest" description="Disordered" evidence="12">
    <location>
        <begin position="1"/>
        <end position="34"/>
    </location>
</feature>
<dbReference type="SMART" id="SM00054">
    <property type="entry name" value="EFh"/>
    <property type="match status" value="2"/>
</dbReference>
<dbReference type="SUPFAM" id="SSF47473">
    <property type="entry name" value="EF-hand"/>
    <property type="match status" value="1"/>
</dbReference>